<dbReference type="EMBL" id="WTVP01000031">
    <property type="protein sequence ID" value="NMG16254.1"/>
    <property type="molecule type" value="Genomic_DNA"/>
</dbReference>
<dbReference type="Gene3D" id="3.40.30.10">
    <property type="entry name" value="Glutaredoxin"/>
    <property type="match status" value="1"/>
</dbReference>
<sequence>MERDDGVGRLARRSDNRRHATKRDRPGRGGGTNGRRHSRRPHRTRGTTEMSEMEPGLVMDDRSPGIGANWLAILARANRFAAIRGIGIPHHFLTGKCTARGTRGVRIRYGIAGIVRISTIRTSRHNGPDDIQHSAQQGEPPPGIRAARARISVHSPSFTRNDPMPTAHHETYAAVRGTSTPRMFHVVSVALLALGLSAAPGFGAGPETAAQAVKAAIARHTNGEVTPDSVATTPVPGIFEVTHGMDVFYADVTGRYAFIDGRLIDTLEKRDLTEATLAALAAIPFSDLPLDLAIKTVRGDGSRKLAVFEDPACPVCRSMQPALARLDNVTIHVFTYPVISPDSIPAAVATWCSAHAARESHWQAYMDGAPVPQRIEPHCEEAMQVVRRIVDFGRARGIRNTPTLVLADGRRVLGAMPAAELEEALSRAGARPASARP</sequence>
<dbReference type="InterPro" id="IPR012336">
    <property type="entry name" value="Thioredoxin-like_fold"/>
</dbReference>
<comment type="function">
    <text evidence="7">Required for disulfide bond formation in some periplasmic proteins. Acts by transferring its disulfide bond to other proteins and is reduced in the process.</text>
</comment>
<evidence type="ECO:0000256" key="5">
    <source>
        <dbReference type="ARBA" id="ARBA00023157"/>
    </source>
</evidence>
<evidence type="ECO:0000256" key="4">
    <source>
        <dbReference type="ARBA" id="ARBA00022764"/>
    </source>
</evidence>
<dbReference type="SUPFAM" id="SSF52833">
    <property type="entry name" value="Thioredoxin-like"/>
    <property type="match status" value="1"/>
</dbReference>
<evidence type="ECO:0000256" key="3">
    <source>
        <dbReference type="ARBA" id="ARBA00022729"/>
    </source>
</evidence>
<feature type="domain" description="Disulphide bond isomerase DsbC/G N-terminal" evidence="9">
    <location>
        <begin position="208"/>
        <end position="274"/>
    </location>
</feature>
<evidence type="ECO:0000313" key="12">
    <source>
        <dbReference type="Proteomes" id="UP000633943"/>
    </source>
</evidence>
<keyword evidence="12" id="KW-1185">Reference proteome</keyword>
<keyword evidence="4 7" id="KW-0574">Periplasm</keyword>
<feature type="region of interest" description="Disordered" evidence="8">
    <location>
        <begin position="1"/>
        <end position="57"/>
    </location>
</feature>
<evidence type="ECO:0000256" key="6">
    <source>
        <dbReference type="ARBA" id="ARBA00023284"/>
    </source>
</evidence>
<dbReference type="InterPro" id="IPR036249">
    <property type="entry name" value="Thioredoxin-like_sf"/>
</dbReference>
<dbReference type="SUPFAM" id="SSF54423">
    <property type="entry name" value="DsbC/DsbG N-terminal domain-like"/>
    <property type="match status" value="1"/>
</dbReference>
<dbReference type="Gene3D" id="3.10.450.70">
    <property type="entry name" value="Disulphide bond isomerase, DsbC/G, N-terminal"/>
    <property type="match status" value="1"/>
</dbReference>
<dbReference type="PANTHER" id="PTHR35272">
    <property type="entry name" value="THIOL:DISULFIDE INTERCHANGE PROTEIN DSBC-RELATED"/>
    <property type="match status" value="1"/>
</dbReference>
<dbReference type="InterPro" id="IPR009094">
    <property type="entry name" value="DiS-bond_isomerase_DsbC/G_N_sf"/>
</dbReference>
<comment type="caution">
    <text evidence="11">The sequence shown here is derived from an EMBL/GenBank/DDBJ whole genome shotgun (WGS) entry which is preliminary data.</text>
</comment>
<feature type="domain" description="Thioredoxin-like fold" evidence="10">
    <location>
        <begin position="298"/>
        <end position="425"/>
    </location>
</feature>
<organism evidence="11 12">
    <name type="scientific">Aromatoleum bremense</name>
    <dbReference type="NCBI Taxonomy" id="76115"/>
    <lineage>
        <taxon>Bacteria</taxon>
        <taxon>Pseudomonadati</taxon>
        <taxon>Pseudomonadota</taxon>
        <taxon>Betaproteobacteria</taxon>
        <taxon>Rhodocyclales</taxon>
        <taxon>Rhodocyclaceae</taxon>
        <taxon>Aromatoleum</taxon>
    </lineage>
</organism>
<feature type="region of interest" description="Disordered" evidence="8">
    <location>
        <begin position="122"/>
        <end position="142"/>
    </location>
</feature>
<dbReference type="InterPro" id="IPR018950">
    <property type="entry name" value="DiS-bond_isomerase_DsbC/G_N"/>
</dbReference>
<evidence type="ECO:0000256" key="1">
    <source>
        <dbReference type="ARBA" id="ARBA00004418"/>
    </source>
</evidence>
<accession>A0ABX1NW58</accession>
<evidence type="ECO:0000313" key="11">
    <source>
        <dbReference type="EMBL" id="NMG16254.1"/>
    </source>
</evidence>
<feature type="compositionally biased region" description="Basic residues" evidence="8">
    <location>
        <begin position="34"/>
        <end position="45"/>
    </location>
</feature>
<comment type="similarity">
    <text evidence="2 7">Belongs to the thioredoxin family. DsbC subfamily.</text>
</comment>
<gene>
    <name evidence="11" type="ORF">GPA24_12005</name>
</gene>
<keyword evidence="3 7" id="KW-0732">Signal</keyword>
<evidence type="ECO:0000259" key="10">
    <source>
        <dbReference type="Pfam" id="PF13098"/>
    </source>
</evidence>
<feature type="compositionally biased region" description="Basic and acidic residues" evidence="8">
    <location>
        <begin position="1"/>
        <end position="27"/>
    </location>
</feature>
<protein>
    <recommendedName>
        <fullName evidence="7">Thiol:disulfide interchange protein</fullName>
    </recommendedName>
</protein>
<name>A0ABX1NW58_9RHOO</name>
<dbReference type="CDD" id="cd03020">
    <property type="entry name" value="DsbA_DsbC_DsbG"/>
    <property type="match status" value="1"/>
</dbReference>
<dbReference type="InterPro" id="IPR033954">
    <property type="entry name" value="DiS-bond_Isoase_DsbC/G"/>
</dbReference>
<keyword evidence="5" id="KW-1015">Disulfide bond</keyword>
<dbReference type="Proteomes" id="UP000633943">
    <property type="component" value="Unassembled WGS sequence"/>
</dbReference>
<proteinExistence type="inferred from homology"/>
<dbReference type="Pfam" id="PF13098">
    <property type="entry name" value="Thioredoxin_2"/>
    <property type="match status" value="1"/>
</dbReference>
<dbReference type="Pfam" id="PF10411">
    <property type="entry name" value="DsbC_N"/>
    <property type="match status" value="1"/>
</dbReference>
<evidence type="ECO:0000256" key="7">
    <source>
        <dbReference type="RuleBase" id="RU364038"/>
    </source>
</evidence>
<dbReference type="InterPro" id="IPR051470">
    <property type="entry name" value="Thiol:disulfide_interchange"/>
</dbReference>
<keyword evidence="6 7" id="KW-0676">Redox-active center</keyword>
<evidence type="ECO:0000259" key="9">
    <source>
        <dbReference type="Pfam" id="PF10411"/>
    </source>
</evidence>
<comment type="subcellular location">
    <subcellularLocation>
        <location evidence="1 7">Periplasm</location>
    </subcellularLocation>
</comment>
<dbReference type="PANTHER" id="PTHR35272:SF3">
    <property type="entry name" value="THIOL:DISULFIDE INTERCHANGE PROTEIN DSBC"/>
    <property type="match status" value="1"/>
</dbReference>
<reference evidence="11 12" key="1">
    <citation type="submission" date="2019-12" db="EMBL/GenBank/DDBJ databases">
        <title>Comparative genomics gives insights into the taxonomy of the Azoarcus-Aromatoleum group and reveals separate origins of nif in the plant-associated Azoarcus and non-plant-associated Aromatoleum sub-groups.</title>
        <authorList>
            <person name="Lafos M."/>
            <person name="Maluk M."/>
            <person name="Batista M."/>
            <person name="Junghare M."/>
            <person name="Carmona M."/>
            <person name="Faoro H."/>
            <person name="Cruz L.M."/>
            <person name="Battistoni F."/>
            <person name="De Souza E."/>
            <person name="Pedrosa F."/>
            <person name="Chen W.-M."/>
            <person name="Poole P.S."/>
            <person name="Dixon R.A."/>
            <person name="James E.K."/>
        </authorList>
    </citation>
    <scope>NUCLEOTIDE SEQUENCE [LARGE SCALE GENOMIC DNA]</scope>
    <source>
        <strain evidence="11 12">PbN1</strain>
    </source>
</reference>
<evidence type="ECO:0000256" key="8">
    <source>
        <dbReference type="SAM" id="MobiDB-lite"/>
    </source>
</evidence>
<evidence type="ECO:0000256" key="2">
    <source>
        <dbReference type="ARBA" id="ARBA00009813"/>
    </source>
</evidence>